<comment type="caution">
    <text evidence="1">The sequence shown here is derived from an EMBL/GenBank/DDBJ whole genome shotgun (WGS) entry which is preliminary data.</text>
</comment>
<reference evidence="1" key="1">
    <citation type="submission" date="2022-01" db="EMBL/GenBank/DDBJ databases">
        <authorList>
            <person name="Wang Y."/>
        </authorList>
    </citation>
    <scope>NUCLEOTIDE SEQUENCE</scope>
    <source>
        <strain evidence="1">WB101</strain>
    </source>
</reference>
<gene>
    <name evidence="1" type="ORF">L6773_09425</name>
</gene>
<name>A0ABS9KD57_9BACT</name>
<dbReference type="RefSeq" id="WP_237853719.1">
    <property type="nucleotide sequence ID" value="NZ_JAKLWS010000009.1"/>
</dbReference>
<keyword evidence="2" id="KW-1185">Reference proteome</keyword>
<dbReference type="Proteomes" id="UP001165366">
    <property type="component" value="Unassembled WGS sequence"/>
</dbReference>
<sequence>MTAPQINIPVGQAITPSSHRLIGDGSGPWIFRYLACGLGCQNHRHVLPLLRDAP</sequence>
<evidence type="ECO:0000313" key="2">
    <source>
        <dbReference type="Proteomes" id="UP001165366"/>
    </source>
</evidence>
<evidence type="ECO:0000313" key="1">
    <source>
        <dbReference type="EMBL" id="MCG2588786.1"/>
    </source>
</evidence>
<reference evidence="1" key="2">
    <citation type="submission" date="2024-05" db="EMBL/GenBank/DDBJ databases">
        <title>Rhodohalobacter halophilus gen. nov., sp. nov., a moderately halophilic member of the family Balneolaceae.</title>
        <authorList>
            <person name="Xia J."/>
        </authorList>
    </citation>
    <scope>NUCLEOTIDE SEQUENCE</scope>
    <source>
        <strain evidence="1">WB101</strain>
    </source>
</reference>
<protein>
    <submittedName>
        <fullName evidence="1">Uncharacterized protein</fullName>
    </submittedName>
</protein>
<organism evidence="1 2">
    <name type="scientific">Rhodohalobacter sulfatireducens</name>
    <dbReference type="NCBI Taxonomy" id="2911366"/>
    <lineage>
        <taxon>Bacteria</taxon>
        <taxon>Pseudomonadati</taxon>
        <taxon>Balneolota</taxon>
        <taxon>Balneolia</taxon>
        <taxon>Balneolales</taxon>
        <taxon>Balneolaceae</taxon>
        <taxon>Rhodohalobacter</taxon>
    </lineage>
</organism>
<dbReference type="EMBL" id="JAKLWS010000009">
    <property type="protein sequence ID" value="MCG2588786.1"/>
    <property type="molecule type" value="Genomic_DNA"/>
</dbReference>
<accession>A0ABS9KD57</accession>
<proteinExistence type="predicted"/>